<accession>W2PYW6</accession>
<evidence type="ECO:0000256" key="1">
    <source>
        <dbReference type="SAM" id="MobiDB-lite"/>
    </source>
</evidence>
<dbReference type="GeneID" id="20192011"/>
<reference evidence="2 3" key="2">
    <citation type="submission" date="2013-11" db="EMBL/GenBank/DDBJ databases">
        <title>The Genome Sequence of Phytophthora parasitica INRA-310.</title>
        <authorList>
            <consortium name="The Broad Institute Genomics Platform"/>
            <person name="Russ C."/>
            <person name="Tyler B."/>
            <person name="Panabieres F."/>
            <person name="Shan W."/>
            <person name="Tripathy S."/>
            <person name="Grunwald N."/>
            <person name="Machado M."/>
            <person name="Johnson C.S."/>
            <person name="Arredondo F."/>
            <person name="Hong C."/>
            <person name="Coffey M."/>
            <person name="Young S.K."/>
            <person name="Zeng Q."/>
            <person name="Gargeya S."/>
            <person name="Fitzgerald M."/>
            <person name="Abouelleil A."/>
            <person name="Alvarado L."/>
            <person name="Chapman S.B."/>
            <person name="Gainer-Dewar J."/>
            <person name="Goldberg J."/>
            <person name="Griggs A."/>
            <person name="Gujja S."/>
            <person name="Hansen M."/>
            <person name="Howarth C."/>
            <person name="Imamovic A."/>
            <person name="Ireland A."/>
            <person name="Larimer J."/>
            <person name="McCowan C."/>
            <person name="Murphy C."/>
            <person name="Pearson M."/>
            <person name="Poon T.W."/>
            <person name="Priest M."/>
            <person name="Roberts A."/>
            <person name="Saif S."/>
            <person name="Shea T."/>
            <person name="Sykes S."/>
            <person name="Wortman J."/>
            <person name="Nusbaum C."/>
            <person name="Birren B."/>
        </authorList>
    </citation>
    <scope>NUCLEOTIDE SEQUENCE [LARGE SCALE GENOMIC DNA]</scope>
    <source>
        <strain evidence="2 3">INRA-310</strain>
    </source>
</reference>
<name>W2PYW6_PHYN3</name>
<dbReference type="Gene3D" id="3.30.420.10">
    <property type="entry name" value="Ribonuclease H-like superfamily/Ribonuclease H"/>
    <property type="match status" value="1"/>
</dbReference>
<organism evidence="2 3">
    <name type="scientific">Phytophthora nicotianae (strain INRA-310)</name>
    <name type="common">Phytophthora parasitica</name>
    <dbReference type="NCBI Taxonomy" id="761204"/>
    <lineage>
        <taxon>Eukaryota</taxon>
        <taxon>Sar</taxon>
        <taxon>Stramenopiles</taxon>
        <taxon>Oomycota</taxon>
        <taxon>Peronosporomycetes</taxon>
        <taxon>Peronosporales</taxon>
        <taxon>Peronosporaceae</taxon>
        <taxon>Phytophthora</taxon>
    </lineage>
</organism>
<dbReference type="InterPro" id="IPR012337">
    <property type="entry name" value="RNaseH-like_sf"/>
</dbReference>
<dbReference type="GO" id="GO:0003676">
    <property type="term" value="F:nucleic acid binding"/>
    <property type="evidence" value="ECO:0007669"/>
    <property type="project" value="InterPro"/>
</dbReference>
<dbReference type="SUPFAM" id="SSF53098">
    <property type="entry name" value="Ribonuclease H-like"/>
    <property type="match status" value="1"/>
</dbReference>
<dbReference type="Proteomes" id="UP000018817">
    <property type="component" value="Unassembled WGS sequence"/>
</dbReference>
<evidence type="ECO:0000313" key="3">
    <source>
        <dbReference type="Proteomes" id="UP000018817"/>
    </source>
</evidence>
<sequence length="751" mass="84273">MSDPSILLTDTELPDNVSYPPELPQEDKTHGRRKPNLTDDQRLTMADFLLKHSMGEARLPRSVITAAADKFEVHRNTVSRVWNLMKAAIDVGAPTDVVMNQVLSKKRGNCGRKKKDYSAALERVKQLPLSQRGSLRALSTAVGVPRTTLFRLLRNEDSTGNPVINTAEQQDSNSDAKPTIANAIKPALSDKNKRERLKFCLDKMRPNGVFDDMFNVVHINTKWCSLLGSRDAKKTKAMFLIAVARPQWDSRRRQQFDGKLGVWPFVVTDPPLEPYAEAIVLPGIQAASRVGRVFRVLETITKKEIQTMITSYVIPAIKMKMPSSLRDGRVFIQFDNQQMRLTPDDPVVAEHGRIDGWDIQVQYQPAYSPELVVLNHNFLKSIYPDLTVRIATMQPPIEELIAGVERAYAAVSKRQINDTFLALQKTMECVMLAGGSNDFDSQEDATKKSLQRNGSLPHKAKAHRDAMVRILCVFGKTIDRVAFLVSDNCSLNKKLARLLGVPLVGCASHRLNLAVTLVTASLESVLVKTQGLMVRLRTLNESAKLRFKTKLRPVLRQDTRRGSTFKMLHHYFDLLEFIDRDDENLAEFIPSASENKKLKVLLTTLELIQSVSMQLQSDGVTLWEICVLFDALLKEMPALKRYLGATGSIVASPDFESACVKIQSDKQNPISRQEKAACQRFLREPQNEVNLQGSSQQGFAASVLKKARLDVARATYGLDLHSLLPISLEMVLCLRVNECYWGAETIHQCLD</sequence>
<dbReference type="PANTHER" id="PTHR40866">
    <property type="entry name" value="BED-TYPE DOMAIN-CONTAINING PROTEIN"/>
    <property type="match status" value="1"/>
</dbReference>
<protein>
    <submittedName>
        <fullName evidence="2">Uncharacterized protein</fullName>
    </submittedName>
</protein>
<dbReference type="EMBL" id="KI669597">
    <property type="protein sequence ID" value="ETN06148.1"/>
    <property type="molecule type" value="Genomic_DNA"/>
</dbReference>
<dbReference type="OrthoDB" id="96219at2759"/>
<reference evidence="3" key="1">
    <citation type="submission" date="2011-12" db="EMBL/GenBank/DDBJ databases">
        <authorList>
            <consortium name="The Broad Institute Genome Sequencing Platform"/>
            <person name="Russ C."/>
            <person name="Tyler B."/>
            <person name="Panabieres F."/>
            <person name="Shan W."/>
            <person name="Tripathy S."/>
            <person name="Grunwald N."/>
            <person name="Machado M."/>
            <person name="Young S.K."/>
            <person name="Zeng Q."/>
            <person name="Gargeya S."/>
            <person name="Fitzgerald M."/>
            <person name="Haas B."/>
            <person name="Abouelleil A."/>
            <person name="Alvarado L."/>
            <person name="Arachchi H.M."/>
            <person name="Berlin A."/>
            <person name="Chapman S.B."/>
            <person name="Gearin G."/>
            <person name="Goldberg J."/>
            <person name="Griggs A."/>
            <person name="Gujja S."/>
            <person name="Hansen M."/>
            <person name="Heiman D."/>
            <person name="Howarth C."/>
            <person name="Larimer J."/>
            <person name="Lui A."/>
            <person name="MacDonald P.J.P."/>
            <person name="McCowen C."/>
            <person name="Montmayeur A."/>
            <person name="Murphy C."/>
            <person name="Neiman D."/>
            <person name="Pearson M."/>
            <person name="Priest M."/>
            <person name="Roberts A."/>
            <person name="Saif S."/>
            <person name="Shea T."/>
            <person name="Sisk P."/>
            <person name="Stolte C."/>
            <person name="Sykes S."/>
            <person name="Wortman J."/>
            <person name="Nusbaum C."/>
            <person name="Birren B."/>
        </authorList>
    </citation>
    <scope>NUCLEOTIDE SEQUENCE [LARGE SCALE GENOMIC DNA]</scope>
    <source>
        <strain evidence="3">INRA-310</strain>
    </source>
</reference>
<proteinExistence type="predicted"/>
<dbReference type="InterPro" id="IPR036397">
    <property type="entry name" value="RNaseH_sf"/>
</dbReference>
<feature type="region of interest" description="Disordered" evidence="1">
    <location>
        <begin position="1"/>
        <end position="37"/>
    </location>
</feature>
<evidence type="ECO:0000313" key="2">
    <source>
        <dbReference type="EMBL" id="ETN06148.1"/>
    </source>
</evidence>
<dbReference type="AlphaFoldDB" id="W2PYW6"/>
<dbReference type="VEuPathDB" id="FungiDB:PPTG_23412"/>
<dbReference type="PANTHER" id="PTHR40866:SF1">
    <property type="entry name" value="BED-TYPE DOMAIN-CONTAINING PROTEIN"/>
    <property type="match status" value="1"/>
</dbReference>
<gene>
    <name evidence="2" type="ORF">PPTG_23412</name>
</gene>
<dbReference type="STRING" id="761204.W2PYW6"/>
<dbReference type="RefSeq" id="XP_008908650.1">
    <property type="nucleotide sequence ID" value="XM_008910402.1"/>
</dbReference>